<dbReference type="InterPro" id="IPR050111">
    <property type="entry name" value="C-type_lectin/snaclec_domain"/>
</dbReference>
<dbReference type="Pfam" id="PF00059">
    <property type="entry name" value="Lectin_C"/>
    <property type="match status" value="1"/>
</dbReference>
<dbReference type="AlphaFoldDB" id="A0AAV4C5A8"/>
<evidence type="ECO:0000313" key="4">
    <source>
        <dbReference type="EMBL" id="GFO26557.1"/>
    </source>
</evidence>
<keyword evidence="1" id="KW-1015">Disulfide bond</keyword>
<dbReference type="InterPro" id="IPR016186">
    <property type="entry name" value="C-type_lectin-like/link_sf"/>
</dbReference>
<dbReference type="InterPro" id="IPR018378">
    <property type="entry name" value="C-type_lectin_CS"/>
</dbReference>
<dbReference type="PANTHER" id="PTHR22803">
    <property type="entry name" value="MANNOSE, PHOSPHOLIPASE, LECTIN RECEPTOR RELATED"/>
    <property type="match status" value="1"/>
</dbReference>
<accession>A0AAV4C5A8</accession>
<sequence length="152" mass="17530">MAFQSIFLWLLAVLVIGTVQGYVAYISIRPYIDSKYLLSKKSEPFFLAKMNARCKGLGGHLLQLESLNEQHHLQSELLLWGYGSVTYTGITDIRSEGRFYNYHDKKPIAYLNWYPGQPDNWGGREHCVNIRFDGLSDIRCHLPAKYICEIPK</sequence>
<proteinExistence type="predicted"/>
<dbReference type="InterPro" id="IPR001304">
    <property type="entry name" value="C-type_lectin-like"/>
</dbReference>
<feature type="chain" id="PRO_5043831225" evidence="2">
    <location>
        <begin position="22"/>
        <end position="152"/>
    </location>
</feature>
<gene>
    <name evidence="4" type="ORF">PoB_005306200</name>
</gene>
<dbReference type="InterPro" id="IPR016187">
    <property type="entry name" value="CTDL_fold"/>
</dbReference>
<dbReference type="Gene3D" id="3.10.100.10">
    <property type="entry name" value="Mannose-Binding Protein A, subunit A"/>
    <property type="match status" value="1"/>
</dbReference>
<keyword evidence="5" id="KW-1185">Reference proteome</keyword>
<evidence type="ECO:0000256" key="2">
    <source>
        <dbReference type="SAM" id="SignalP"/>
    </source>
</evidence>
<dbReference type="PROSITE" id="PS00615">
    <property type="entry name" value="C_TYPE_LECTIN_1"/>
    <property type="match status" value="1"/>
</dbReference>
<keyword evidence="4" id="KW-0675">Receptor</keyword>
<dbReference type="SUPFAM" id="SSF56436">
    <property type="entry name" value="C-type lectin-like"/>
    <property type="match status" value="1"/>
</dbReference>
<evidence type="ECO:0000313" key="5">
    <source>
        <dbReference type="Proteomes" id="UP000735302"/>
    </source>
</evidence>
<evidence type="ECO:0000256" key="1">
    <source>
        <dbReference type="ARBA" id="ARBA00023157"/>
    </source>
</evidence>
<reference evidence="4 5" key="1">
    <citation type="journal article" date="2021" name="Elife">
        <title>Chloroplast acquisition without the gene transfer in kleptoplastic sea slugs, Plakobranchus ocellatus.</title>
        <authorList>
            <person name="Maeda T."/>
            <person name="Takahashi S."/>
            <person name="Yoshida T."/>
            <person name="Shimamura S."/>
            <person name="Takaki Y."/>
            <person name="Nagai Y."/>
            <person name="Toyoda A."/>
            <person name="Suzuki Y."/>
            <person name="Arimoto A."/>
            <person name="Ishii H."/>
            <person name="Satoh N."/>
            <person name="Nishiyama T."/>
            <person name="Hasebe M."/>
            <person name="Maruyama T."/>
            <person name="Minagawa J."/>
            <person name="Obokata J."/>
            <person name="Shigenobu S."/>
        </authorList>
    </citation>
    <scope>NUCLEOTIDE SEQUENCE [LARGE SCALE GENOMIC DNA]</scope>
</reference>
<organism evidence="4 5">
    <name type="scientific">Plakobranchus ocellatus</name>
    <dbReference type="NCBI Taxonomy" id="259542"/>
    <lineage>
        <taxon>Eukaryota</taxon>
        <taxon>Metazoa</taxon>
        <taxon>Spiralia</taxon>
        <taxon>Lophotrochozoa</taxon>
        <taxon>Mollusca</taxon>
        <taxon>Gastropoda</taxon>
        <taxon>Heterobranchia</taxon>
        <taxon>Euthyneura</taxon>
        <taxon>Panpulmonata</taxon>
        <taxon>Sacoglossa</taxon>
        <taxon>Placobranchoidea</taxon>
        <taxon>Plakobranchidae</taxon>
        <taxon>Plakobranchus</taxon>
    </lineage>
</organism>
<dbReference type="SMART" id="SM00034">
    <property type="entry name" value="CLECT"/>
    <property type="match status" value="1"/>
</dbReference>
<protein>
    <submittedName>
        <fullName evidence="4">C-type mannose receptor 2</fullName>
    </submittedName>
</protein>
<feature type="signal peptide" evidence="2">
    <location>
        <begin position="1"/>
        <end position="21"/>
    </location>
</feature>
<keyword evidence="2" id="KW-0732">Signal</keyword>
<name>A0AAV4C5A8_9GAST</name>
<feature type="domain" description="C-type lectin" evidence="3">
    <location>
        <begin position="31"/>
        <end position="149"/>
    </location>
</feature>
<dbReference type="Proteomes" id="UP000735302">
    <property type="component" value="Unassembled WGS sequence"/>
</dbReference>
<dbReference type="PROSITE" id="PS50041">
    <property type="entry name" value="C_TYPE_LECTIN_2"/>
    <property type="match status" value="1"/>
</dbReference>
<evidence type="ECO:0000259" key="3">
    <source>
        <dbReference type="PROSITE" id="PS50041"/>
    </source>
</evidence>
<dbReference type="EMBL" id="BLXT01005846">
    <property type="protein sequence ID" value="GFO26557.1"/>
    <property type="molecule type" value="Genomic_DNA"/>
</dbReference>
<comment type="caution">
    <text evidence="4">The sequence shown here is derived from an EMBL/GenBank/DDBJ whole genome shotgun (WGS) entry which is preliminary data.</text>
</comment>